<dbReference type="Gene3D" id="1.10.150.240">
    <property type="entry name" value="Putative phosphatase, domain 2"/>
    <property type="match status" value="1"/>
</dbReference>
<organism evidence="1 2">
    <name type="scientific">Streptomyces tsukubensis</name>
    <dbReference type="NCBI Taxonomy" id="83656"/>
    <lineage>
        <taxon>Bacteria</taxon>
        <taxon>Bacillati</taxon>
        <taxon>Actinomycetota</taxon>
        <taxon>Actinomycetes</taxon>
        <taxon>Kitasatosporales</taxon>
        <taxon>Streptomycetaceae</taxon>
        <taxon>Streptomyces</taxon>
    </lineage>
</organism>
<dbReference type="InterPro" id="IPR022468">
    <property type="entry name" value="PhnX-like"/>
</dbReference>
<sequence length="226" mass="23149">MIDLAVLDMAGTTIDDGGAVYDALRSAVEETGVRVAPDDLQKWMGTDKKQAIEALIRLGGGAPTASSVAAAYGSFVELLRTAYDTRPPSALPGVENALAVLRDRGVRIALTTGFGSEVAGPLLDSLGWSTAPGSLLDAVVTADEVASGRPAPYMIHRAMERTGVLDVRQVLVAGDTTVDLEAGTHAGAGTVVGVLTGKLGRSALEAAPHTYVLDSVADLPGLPETS</sequence>
<accession>A0A1V4A7V2</accession>
<dbReference type="GO" id="GO:0006281">
    <property type="term" value="P:DNA repair"/>
    <property type="evidence" value="ECO:0007669"/>
    <property type="project" value="TreeGrafter"/>
</dbReference>
<keyword evidence="1" id="KW-0378">Hydrolase</keyword>
<dbReference type="SFLD" id="SFLDS00003">
    <property type="entry name" value="Haloacid_Dehalogenase"/>
    <property type="match status" value="1"/>
</dbReference>
<dbReference type="PANTHER" id="PTHR43434">
    <property type="entry name" value="PHOSPHOGLYCOLATE PHOSPHATASE"/>
    <property type="match status" value="1"/>
</dbReference>
<dbReference type="GO" id="GO:0005829">
    <property type="term" value="C:cytosol"/>
    <property type="evidence" value="ECO:0007669"/>
    <property type="project" value="TreeGrafter"/>
</dbReference>
<evidence type="ECO:0000313" key="1">
    <source>
        <dbReference type="EMBL" id="OON78036.1"/>
    </source>
</evidence>
<dbReference type="RefSeq" id="WP_077969094.1">
    <property type="nucleotide sequence ID" value="NZ_CP045178.1"/>
</dbReference>
<keyword evidence="2" id="KW-1185">Reference proteome</keyword>
<gene>
    <name evidence="1" type="ORF">B1H18_17605</name>
</gene>
<dbReference type="InterPro" id="IPR023214">
    <property type="entry name" value="HAD_sf"/>
</dbReference>
<protein>
    <submittedName>
        <fullName evidence="1">HAD family hydrolase</fullName>
    </submittedName>
</protein>
<dbReference type="InterPro" id="IPR036412">
    <property type="entry name" value="HAD-like_sf"/>
</dbReference>
<dbReference type="EMBL" id="MVFC01000013">
    <property type="protein sequence ID" value="OON78036.1"/>
    <property type="molecule type" value="Genomic_DNA"/>
</dbReference>
<dbReference type="OrthoDB" id="5504491at2"/>
<reference evidence="1 2" key="1">
    <citation type="submission" date="2017-02" db="EMBL/GenBank/DDBJ databases">
        <title>Draft Genome Sequence of Streptomyces tsukubaensis F601, a Producer of the immunosuppressant tacrolimus FK506.</title>
        <authorList>
            <person name="Zong G."/>
            <person name="Zhong C."/>
            <person name="Fu J."/>
            <person name="Qin R."/>
            <person name="Cao G."/>
        </authorList>
    </citation>
    <scope>NUCLEOTIDE SEQUENCE [LARGE SCALE GENOMIC DNA]</scope>
    <source>
        <strain evidence="1 2">F601</strain>
    </source>
</reference>
<dbReference type="PANTHER" id="PTHR43434:SF19">
    <property type="entry name" value="PHOSPHONOACETALDEHYDE HYDROLASE"/>
    <property type="match status" value="1"/>
</dbReference>
<dbReference type="InterPro" id="IPR023198">
    <property type="entry name" value="PGP-like_dom2"/>
</dbReference>
<dbReference type="SFLD" id="SFLDG01129">
    <property type="entry name" value="C1.5:_HAD__Beta-PGM__Phosphata"/>
    <property type="match status" value="1"/>
</dbReference>
<dbReference type="Gene3D" id="3.40.50.1000">
    <property type="entry name" value="HAD superfamily/HAD-like"/>
    <property type="match status" value="1"/>
</dbReference>
<dbReference type="AlphaFoldDB" id="A0A1V4A7V2"/>
<dbReference type="Proteomes" id="UP000190539">
    <property type="component" value="Unassembled WGS sequence"/>
</dbReference>
<dbReference type="GO" id="GO:0008967">
    <property type="term" value="F:phosphoglycolate phosphatase activity"/>
    <property type="evidence" value="ECO:0007669"/>
    <property type="project" value="TreeGrafter"/>
</dbReference>
<evidence type="ECO:0000313" key="2">
    <source>
        <dbReference type="Proteomes" id="UP000190539"/>
    </source>
</evidence>
<comment type="caution">
    <text evidence="1">The sequence shown here is derived from an EMBL/GenBank/DDBJ whole genome shotgun (WGS) entry which is preliminary data.</text>
</comment>
<proteinExistence type="predicted"/>
<dbReference type="SUPFAM" id="SSF56784">
    <property type="entry name" value="HAD-like"/>
    <property type="match status" value="1"/>
</dbReference>
<dbReference type="STRING" id="83656.B1H18_17605"/>
<name>A0A1V4A7V2_9ACTN</name>
<dbReference type="Pfam" id="PF00702">
    <property type="entry name" value="Hydrolase"/>
    <property type="match status" value="1"/>
</dbReference>
<dbReference type="NCBIfam" id="TIGR03351">
    <property type="entry name" value="PhnX-like"/>
    <property type="match status" value="1"/>
</dbReference>
<dbReference type="InterPro" id="IPR050155">
    <property type="entry name" value="HAD-like_hydrolase_sf"/>
</dbReference>